<feature type="compositionally biased region" description="Acidic residues" evidence="1">
    <location>
        <begin position="567"/>
        <end position="576"/>
    </location>
</feature>
<keyword evidence="3" id="KW-1185">Reference proteome</keyword>
<protein>
    <submittedName>
        <fullName evidence="2">Uncharacterized protein</fullName>
    </submittedName>
</protein>
<reference evidence="2 3" key="1">
    <citation type="submission" date="2024-09" db="EMBL/GenBank/DDBJ databases">
        <title>Rethinking Asexuality: The Enigmatic Case of Functional Sexual Genes in Lepraria (Stereocaulaceae).</title>
        <authorList>
            <person name="Doellman M."/>
            <person name="Sun Y."/>
            <person name="Barcenas-Pena A."/>
            <person name="Lumbsch H.T."/>
            <person name="Grewe F."/>
        </authorList>
    </citation>
    <scope>NUCLEOTIDE SEQUENCE [LARGE SCALE GENOMIC DNA]</scope>
    <source>
        <strain evidence="2 3">Grewe 0041</strain>
    </source>
</reference>
<feature type="region of interest" description="Disordered" evidence="1">
    <location>
        <begin position="491"/>
        <end position="548"/>
    </location>
</feature>
<accession>A0ABR4B4M8</accession>
<dbReference type="Proteomes" id="UP001590951">
    <property type="component" value="Unassembled WGS sequence"/>
</dbReference>
<feature type="compositionally biased region" description="Polar residues" evidence="1">
    <location>
        <begin position="491"/>
        <end position="507"/>
    </location>
</feature>
<name>A0ABR4B4M8_9LECA</name>
<sequence length="709" mass="78544">MDLAFSLSPLKAIQGDRIRQLFAYEPPHSRRSSPRKSPSRALPNHSFRGSNQCFPPPNSNRLKFVLIHTAPKYIPLFQRAEVHVNQPDTNHQTHSESPKVIVQRFLFEDGNVTFAIGTKNGDVVNRDSGEVPLRKIFDFVTPTELERFENQDFIEEDEREEKEQLAKLLRKKAPGRPRKNPLFGDTIFREQSTLSSGLINSKRPRGRPRRNTVSAPSFNGPQPGLEVRIPIGLRTSSAVADSENSSEIEATPRRLQYSMVAASGLAPPETSEEETSREVSMAGTQSPDLEPSPKKRKIESTGTLQCLAPRSTPVVRIPPDVRPKAISHPSQTSAQSRLVDLTGDETDSEDVDTIKPLSYDSPKDSSPMLGIDEKRQTLLRQFQSRDNQQNSPASSSSDSLIGSTVVQRTQQTQSQPSTQKQANSTDNPFSLEGSPRSATNLPLLRNKTGESTPSTQHTPPNKSRPRKVSLTPHFPPAMIYNHNSYSPMNIRPVSSFSADSKNSSLPTRIQAPPHKRNRSPEPIEPSNPTSKPSRTPVSSPLKPLQPTKYITEFFQPKCSPIKTLQLMEEEDDDESYDPIAHSSSPDSPSSEILVVQRHAQEGSEINYATAHTHNEPSKQLTTNQSEESERDSEDDDDSVELELVSESIVRARAASSTRKPLSDAELQDAKSGDESNSDGKTGPDEDESSEEESSESDSLSSEVLVMRRS</sequence>
<feature type="compositionally biased region" description="Polar residues" evidence="1">
    <location>
        <begin position="526"/>
        <end position="538"/>
    </location>
</feature>
<feature type="region of interest" description="Disordered" evidence="1">
    <location>
        <begin position="193"/>
        <end position="225"/>
    </location>
</feature>
<feature type="compositionally biased region" description="Polar residues" evidence="1">
    <location>
        <begin position="378"/>
        <end position="390"/>
    </location>
</feature>
<feature type="compositionally biased region" description="Acidic residues" evidence="1">
    <location>
        <begin position="342"/>
        <end position="351"/>
    </location>
</feature>
<feature type="compositionally biased region" description="Low complexity" evidence="1">
    <location>
        <begin position="391"/>
        <end position="421"/>
    </location>
</feature>
<proteinExistence type="predicted"/>
<feature type="compositionally biased region" description="Basic residues" evidence="1">
    <location>
        <begin position="29"/>
        <end position="38"/>
    </location>
</feature>
<evidence type="ECO:0000313" key="2">
    <source>
        <dbReference type="EMBL" id="KAL2052820.1"/>
    </source>
</evidence>
<dbReference type="EMBL" id="JBHFEH010000024">
    <property type="protein sequence ID" value="KAL2052820.1"/>
    <property type="molecule type" value="Genomic_DNA"/>
</dbReference>
<feature type="compositionally biased region" description="Polar residues" evidence="1">
    <location>
        <begin position="211"/>
        <end position="220"/>
    </location>
</feature>
<feature type="region of interest" description="Disordered" evidence="1">
    <location>
        <begin position="561"/>
        <end position="709"/>
    </location>
</feature>
<feature type="region of interest" description="Disordered" evidence="1">
    <location>
        <begin position="262"/>
        <end position="475"/>
    </location>
</feature>
<feature type="compositionally biased region" description="Acidic residues" evidence="1">
    <location>
        <begin position="626"/>
        <end position="640"/>
    </location>
</feature>
<organism evidence="2 3">
    <name type="scientific">Lepraria finkii</name>
    <dbReference type="NCBI Taxonomy" id="1340010"/>
    <lineage>
        <taxon>Eukaryota</taxon>
        <taxon>Fungi</taxon>
        <taxon>Dikarya</taxon>
        <taxon>Ascomycota</taxon>
        <taxon>Pezizomycotina</taxon>
        <taxon>Lecanoromycetes</taxon>
        <taxon>OSLEUM clade</taxon>
        <taxon>Lecanoromycetidae</taxon>
        <taxon>Lecanorales</taxon>
        <taxon>Lecanorineae</taxon>
        <taxon>Stereocaulaceae</taxon>
        <taxon>Lepraria</taxon>
    </lineage>
</organism>
<evidence type="ECO:0000313" key="3">
    <source>
        <dbReference type="Proteomes" id="UP001590951"/>
    </source>
</evidence>
<evidence type="ECO:0000256" key="1">
    <source>
        <dbReference type="SAM" id="MobiDB-lite"/>
    </source>
</evidence>
<feature type="compositionally biased region" description="Acidic residues" evidence="1">
    <location>
        <begin position="684"/>
        <end position="695"/>
    </location>
</feature>
<feature type="compositionally biased region" description="Polar residues" evidence="1">
    <location>
        <begin position="449"/>
        <end position="461"/>
    </location>
</feature>
<comment type="caution">
    <text evidence="2">The sequence shown here is derived from an EMBL/GenBank/DDBJ whole genome shotgun (WGS) entry which is preliminary data.</text>
</comment>
<feature type="region of interest" description="Disordered" evidence="1">
    <location>
        <begin position="24"/>
        <end position="53"/>
    </location>
</feature>
<gene>
    <name evidence="2" type="ORF">ABVK25_006759</name>
</gene>